<reference evidence="8 9" key="1">
    <citation type="submission" date="2019-03" db="EMBL/GenBank/DDBJ databases">
        <title>An improved genome assembly of the fluke Schistosoma japonicum.</title>
        <authorList>
            <person name="Hu W."/>
            <person name="Luo F."/>
            <person name="Yin M."/>
            <person name="Mo X."/>
            <person name="Sun C."/>
            <person name="Wu Q."/>
            <person name="Zhu B."/>
            <person name="Xiang M."/>
            <person name="Wang J."/>
            <person name="Wang Y."/>
            <person name="Zhang T."/>
            <person name="Xu B."/>
            <person name="Zheng H."/>
            <person name="Feng Z."/>
        </authorList>
    </citation>
    <scope>NUCLEOTIDE SEQUENCE [LARGE SCALE GENOMIC DNA]</scope>
    <source>
        <strain evidence="8">HuSjv2</strain>
        <tissue evidence="8">Worms</tissue>
    </source>
</reference>
<comment type="function">
    <text evidence="6">Endoribonuclease that catalyzes the hydrolysis of histone-coding pre-mRNA 3'-end. Involved in histone pre-mRNA processing during the S-phase of the cell cycle, which is required for entering/progressing through S-phase. Cleaves histone pre-mRNA at a major and a minor cleavage site after the 5'-ACCCA-3' and the 5'-ACCCACA-3' sequence, respectively, and located downstream of the stem-loop. May require the presence of the HDE element located at the histone pre-RNA 3'-end to avoid non-specific cleavage.</text>
</comment>
<evidence type="ECO:0000313" key="8">
    <source>
        <dbReference type="EMBL" id="TNN12324.1"/>
    </source>
</evidence>
<dbReference type="SUPFAM" id="SSF56281">
    <property type="entry name" value="Metallo-hydrolase/oxidoreductase"/>
    <property type="match status" value="1"/>
</dbReference>
<organism evidence="8 9">
    <name type="scientific">Schistosoma japonicum</name>
    <name type="common">Blood fluke</name>
    <dbReference type="NCBI Taxonomy" id="6182"/>
    <lineage>
        <taxon>Eukaryota</taxon>
        <taxon>Metazoa</taxon>
        <taxon>Spiralia</taxon>
        <taxon>Lophotrochozoa</taxon>
        <taxon>Platyhelminthes</taxon>
        <taxon>Trematoda</taxon>
        <taxon>Digenea</taxon>
        <taxon>Strigeidida</taxon>
        <taxon>Schistosomatoidea</taxon>
        <taxon>Schistosomatidae</taxon>
        <taxon>Schistosoma</taxon>
    </lineage>
</organism>
<evidence type="ECO:0000259" key="7">
    <source>
        <dbReference type="SMART" id="SM00849"/>
    </source>
</evidence>
<dbReference type="AlphaFoldDB" id="A0A4Z2D777"/>
<dbReference type="EMBL" id="SKCS01000240">
    <property type="protein sequence ID" value="TNN12324.1"/>
    <property type="molecule type" value="Genomic_DNA"/>
</dbReference>
<dbReference type="CDD" id="cd07711">
    <property type="entry name" value="MBLAC1-like_MBL-fold"/>
    <property type="match status" value="1"/>
</dbReference>
<evidence type="ECO:0000256" key="1">
    <source>
        <dbReference type="ARBA" id="ARBA00004514"/>
    </source>
</evidence>
<proteinExistence type="predicted"/>
<comment type="catalytic activity">
    <reaction evidence="5">
        <text>a ribonucleotidyl-ribonucleotide-RNA + H2O = a 3'-end ribonucleotide-RNA + a 5'-end 5'-phospho-ribonucleoside-RNA + H(+)</text>
        <dbReference type="Rhea" id="RHEA:68096"/>
        <dbReference type="Rhea" id="RHEA-COMP:15179"/>
        <dbReference type="Rhea" id="RHEA-COMP:17355"/>
        <dbReference type="Rhea" id="RHEA-COMP:17428"/>
        <dbReference type="ChEBI" id="CHEBI:15377"/>
        <dbReference type="ChEBI" id="CHEBI:15378"/>
        <dbReference type="ChEBI" id="CHEBI:74896"/>
        <dbReference type="ChEBI" id="CHEBI:138282"/>
        <dbReference type="ChEBI" id="CHEBI:173118"/>
    </reaction>
    <physiologicalReaction direction="left-to-right" evidence="5">
        <dbReference type="Rhea" id="RHEA:68097"/>
    </physiologicalReaction>
</comment>
<dbReference type="PANTHER" id="PTHR23200:SF48">
    <property type="entry name" value="METALLO-BETA-LACTAMASE DOMAIN-CONTAINING PROTEIN 1"/>
    <property type="match status" value="1"/>
</dbReference>
<keyword evidence="9" id="KW-1185">Reference proteome</keyword>
<dbReference type="InterPro" id="IPR036866">
    <property type="entry name" value="RibonucZ/Hydroxyglut_hydro"/>
</dbReference>
<dbReference type="SMART" id="SM00849">
    <property type="entry name" value="Lactamase_B"/>
    <property type="match status" value="1"/>
</dbReference>
<gene>
    <name evidence="8" type="ORF">EWB00_003840</name>
</gene>
<dbReference type="GO" id="GO:0005829">
    <property type="term" value="C:cytosol"/>
    <property type="evidence" value="ECO:0007669"/>
    <property type="project" value="UniProtKB-SubCell"/>
</dbReference>
<dbReference type="PANTHER" id="PTHR23200">
    <property type="entry name" value="METALLO-BETA-LACTAMASE DOMAIN-CONTAINING PROTEIN 1"/>
    <property type="match status" value="1"/>
</dbReference>
<evidence type="ECO:0000313" key="9">
    <source>
        <dbReference type="Proteomes" id="UP000311919"/>
    </source>
</evidence>
<evidence type="ECO:0000256" key="3">
    <source>
        <dbReference type="ARBA" id="ARBA00014856"/>
    </source>
</evidence>
<comment type="caution">
    <text evidence="8">The sequence shown here is derived from an EMBL/GenBank/DDBJ whole genome shotgun (WGS) entry which is preliminary data.</text>
</comment>
<evidence type="ECO:0000256" key="6">
    <source>
        <dbReference type="ARBA" id="ARBA00045869"/>
    </source>
</evidence>
<dbReference type="InterPro" id="IPR001279">
    <property type="entry name" value="Metallo-B-lactamas"/>
</dbReference>
<dbReference type="InterPro" id="IPR039344">
    <property type="entry name" value="MBLAC1"/>
</dbReference>
<protein>
    <recommendedName>
        <fullName evidence="3">Metallo-beta-lactamase domain-containing protein 1</fullName>
    </recommendedName>
    <alternativeName>
        <fullName evidence="4">Endoribonuclease MBLAC1</fullName>
    </alternativeName>
</protein>
<dbReference type="EMBL" id="SKCS01000240">
    <property type="protein sequence ID" value="TNN12323.1"/>
    <property type="molecule type" value="Genomic_DNA"/>
</dbReference>
<comment type="subunit">
    <text evidence="2">Homodimer.</text>
</comment>
<evidence type="ECO:0000256" key="5">
    <source>
        <dbReference type="ARBA" id="ARBA00044690"/>
    </source>
</evidence>
<dbReference type="Proteomes" id="UP000311919">
    <property type="component" value="Unassembled WGS sequence"/>
</dbReference>
<dbReference type="Pfam" id="PF00753">
    <property type="entry name" value="Lactamase_B"/>
    <property type="match status" value="1"/>
</dbReference>
<feature type="domain" description="Metallo-beta-lactamase" evidence="7">
    <location>
        <begin position="24"/>
        <end position="188"/>
    </location>
</feature>
<dbReference type="STRING" id="6182.A0A4Z2D777"/>
<evidence type="ECO:0000256" key="4">
    <source>
        <dbReference type="ARBA" id="ARBA00032988"/>
    </source>
</evidence>
<name>A0A4Z2D777_SCHJA</name>
<comment type="subcellular location">
    <subcellularLocation>
        <location evidence="1">Cytoplasm</location>
        <location evidence="1">Cytosol</location>
    </subcellularLocation>
</comment>
<sequence length="197" mass="21878">MLYSIDIIRNGWTKRISSHYFSSACTISLLKGPKIILIDPGSPWDSNWLLSQLASRGINSEDIDFIVCTHEHIDHIGSLNIFPNSVRIVGSNFEVPGHKDCFSILKTPYEIDSCVHIISTPGHTSSDVSVIVEDIDEIGRVAIVGDLFECEEDIIDPSLWQSSSNNVSTQQKSRRFIFDNVDYIVPGHGAAFKVTKG</sequence>
<dbReference type="OrthoDB" id="10250730at2759"/>
<evidence type="ECO:0000256" key="2">
    <source>
        <dbReference type="ARBA" id="ARBA00011738"/>
    </source>
</evidence>
<accession>A0A4Z2D777</accession>
<dbReference type="Gene3D" id="3.60.15.10">
    <property type="entry name" value="Ribonuclease Z/Hydroxyacylglutathione hydrolase-like"/>
    <property type="match status" value="1"/>
</dbReference>